<reference evidence="1" key="2">
    <citation type="submission" date="1994-03" db="EMBL/GenBank/DDBJ databases">
        <authorList>
            <person name="Robison K."/>
        </authorList>
    </citation>
    <scope>NUCLEOTIDE SEQUENCE</scope>
</reference>
<name>Q49790_MYCLR</name>
<accession>Q49790</accession>
<evidence type="ECO:0000313" key="1">
    <source>
        <dbReference type="EMBL" id="AAA17203.1"/>
    </source>
</evidence>
<dbReference type="Proteomes" id="UP000249682">
    <property type="component" value="Chromosome"/>
</dbReference>
<reference evidence="1" key="1">
    <citation type="submission" date="1994-01" db="EMBL/GenBank/DDBJ databases">
        <authorList>
            <person name="Smith D.R."/>
        </authorList>
    </citation>
    <scope>NUCLEOTIDE SEQUENCE</scope>
</reference>
<sequence>MVAVTTATIYICISCEVAITKTTLRRSALVSAALGEASSIAATGSVRGPAFRSSYGSSTVDFIVGLTRFDGGGEDTGAFAVPVRKIIASHSAP</sequence>
<protein>
    <submittedName>
        <fullName evidence="1">B2126_C3_258</fullName>
    </submittedName>
</protein>
<reference evidence="2 3" key="3">
    <citation type="submission" date="2018-05" db="EMBL/GenBank/DDBJ databases">
        <title>Evolution of small genomes with special reference to Mycobacterium leprae.</title>
        <authorList>
            <person name="Mohanty P.S."/>
            <person name="Bansal A.K."/>
            <person name="Gupta U.D."/>
            <person name="Naaz F."/>
            <person name="Dwivedi V.D."/>
            <person name="Singh H."/>
            <person name="Gupta G."/>
            <person name="Sharma S."/>
            <person name="Arora M."/>
        </authorList>
    </citation>
    <scope>NUCLEOTIDE SEQUENCE [LARGE SCALE GENOMIC DNA]</scope>
    <source>
        <strain evidence="2 3">MRHRU-235-G</strain>
    </source>
</reference>
<dbReference type="PIR" id="S72863">
    <property type="entry name" value="S72863"/>
</dbReference>
<gene>
    <name evidence="2" type="ORF">DIJ64_07150</name>
</gene>
<evidence type="ECO:0000313" key="3">
    <source>
        <dbReference type="Proteomes" id="UP000249682"/>
    </source>
</evidence>
<organism evidence="1">
    <name type="scientific">Mycobacterium leprae</name>
    <dbReference type="NCBI Taxonomy" id="1769"/>
    <lineage>
        <taxon>Bacteria</taxon>
        <taxon>Bacillati</taxon>
        <taxon>Actinomycetota</taxon>
        <taxon>Actinomycetes</taxon>
        <taxon>Mycobacteriales</taxon>
        <taxon>Mycobacteriaceae</taxon>
        <taxon>Mycobacterium</taxon>
    </lineage>
</organism>
<dbReference type="EMBL" id="U00017">
    <property type="protein sequence ID" value="AAA17203.1"/>
    <property type="molecule type" value="Genomic_DNA"/>
</dbReference>
<dbReference type="EMBL" id="CP029543">
    <property type="protein sequence ID" value="AWV47926.1"/>
    <property type="molecule type" value="Genomic_DNA"/>
</dbReference>
<evidence type="ECO:0000313" key="2">
    <source>
        <dbReference type="EMBL" id="AWV47926.1"/>
    </source>
</evidence>
<proteinExistence type="predicted"/>
<dbReference type="AlphaFoldDB" id="Q49790"/>